<evidence type="ECO:0000313" key="3">
    <source>
        <dbReference type="Proteomes" id="UP000053647"/>
    </source>
</evidence>
<evidence type="ECO:0000313" key="2">
    <source>
        <dbReference type="EMBL" id="KIJ14893.1"/>
    </source>
</evidence>
<proteinExistence type="predicted"/>
<feature type="compositionally biased region" description="Basic and acidic residues" evidence="1">
    <location>
        <begin position="79"/>
        <end position="93"/>
    </location>
</feature>
<dbReference type="Proteomes" id="UP000053647">
    <property type="component" value="Unassembled WGS sequence"/>
</dbReference>
<keyword evidence="3" id="KW-1185">Reference proteome</keyword>
<name>A0A0C9TX92_PAXIN</name>
<accession>A0A0C9TX92</accession>
<dbReference type="EMBL" id="KN819339">
    <property type="protein sequence ID" value="KIJ14893.1"/>
    <property type="molecule type" value="Genomic_DNA"/>
</dbReference>
<feature type="compositionally biased region" description="Basic residues" evidence="1">
    <location>
        <begin position="139"/>
        <end position="148"/>
    </location>
</feature>
<dbReference type="OrthoDB" id="3016331at2759"/>
<protein>
    <submittedName>
        <fullName evidence="2">Uncharacterized protein</fullName>
    </submittedName>
</protein>
<dbReference type="AlphaFoldDB" id="A0A0C9TX92"/>
<feature type="compositionally biased region" description="Basic and acidic residues" evidence="1">
    <location>
        <begin position="149"/>
        <end position="165"/>
    </location>
</feature>
<reference evidence="2 3" key="1">
    <citation type="submission" date="2014-06" db="EMBL/GenBank/DDBJ databases">
        <authorList>
            <consortium name="DOE Joint Genome Institute"/>
            <person name="Kuo A."/>
            <person name="Kohler A."/>
            <person name="Nagy L.G."/>
            <person name="Floudas D."/>
            <person name="Copeland A."/>
            <person name="Barry K.W."/>
            <person name="Cichocki N."/>
            <person name="Veneault-Fourrey C."/>
            <person name="LaButti K."/>
            <person name="Lindquist E.A."/>
            <person name="Lipzen A."/>
            <person name="Lundell T."/>
            <person name="Morin E."/>
            <person name="Murat C."/>
            <person name="Sun H."/>
            <person name="Tunlid A."/>
            <person name="Henrissat B."/>
            <person name="Grigoriev I.V."/>
            <person name="Hibbett D.S."/>
            <person name="Martin F."/>
            <person name="Nordberg H.P."/>
            <person name="Cantor M.N."/>
            <person name="Hua S.X."/>
        </authorList>
    </citation>
    <scope>NUCLEOTIDE SEQUENCE [LARGE SCALE GENOMIC DNA]</scope>
    <source>
        <strain evidence="2 3">ATCC 200175</strain>
    </source>
</reference>
<evidence type="ECO:0000256" key="1">
    <source>
        <dbReference type="SAM" id="MobiDB-lite"/>
    </source>
</evidence>
<sequence>MLRPEHLIDFVKKRKKEPIEDLSKITHNDYAKYMWQAIYPSFRRRLEAHLIAADPTKDMSIPFEVARIRRAAKGLLQRDQFDLDHMQSDSEGKDSEEEDTSSKSNLSDSTESDSSDDEESHRKSKYKKKKGKAVDTKKTKTKTKSKSKSKSEPLEEDTPSKESKKPVKKQHVPDNTVEELPEYNGHDNNTIMEDVDEGRKGTRPKTKGRGIDGGKKEKKEKEDKYIKKTRDSKREAPGSGD</sequence>
<gene>
    <name evidence="2" type="ORF">PAXINDRAFT_12169</name>
</gene>
<feature type="region of interest" description="Disordered" evidence="1">
    <location>
        <begin position="79"/>
        <end position="241"/>
    </location>
</feature>
<dbReference type="HOGENOM" id="CLU_1152081_0_0_1"/>
<reference evidence="3" key="2">
    <citation type="submission" date="2015-01" db="EMBL/GenBank/DDBJ databases">
        <title>Evolutionary Origins and Diversification of the Mycorrhizal Mutualists.</title>
        <authorList>
            <consortium name="DOE Joint Genome Institute"/>
            <consortium name="Mycorrhizal Genomics Consortium"/>
            <person name="Kohler A."/>
            <person name="Kuo A."/>
            <person name="Nagy L.G."/>
            <person name="Floudas D."/>
            <person name="Copeland A."/>
            <person name="Barry K.W."/>
            <person name="Cichocki N."/>
            <person name="Veneault-Fourrey C."/>
            <person name="LaButti K."/>
            <person name="Lindquist E.A."/>
            <person name="Lipzen A."/>
            <person name="Lundell T."/>
            <person name="Morin E."/>
            <person name="Murat C."/>
            <person name="Riley R."/>
            <person name="Ohm R."/>
            <person name="Sun H."/>
            <person name="Tunlid A."/>
            <person name="Henrissat B."/>
            <person name="Grigoriev I.V."/>
            <person name="Hibbett D.S."/>
            <person name="Martin F."/>
        </authorList>
    </citation>
    <scope>NUCLEOTIDE SEQUENCE [LARGE SCALE GENOMIC DNA]</scope>
    <source>
        <strain evidence="3">ATCC 200175</strain>
    </source>
</reference>
<feature type="compositionally biased region" description="Basic residues" evidence="1">
    <location>
        <begin position="122"/>
        <end position="131"/>
    </location>
</feature>
<organism evidence="2 3">
    <name type="scientific">Paxillus involutus ATCC 200175</name>
    <dbReference type="NCBI Taxonomy" id="664439"/>
    <lineage>
        <taxon>Eukaryota</taxon>
        <taxon>Fungi</taxon>
        <taxon>Dikarya</taxon>
        <taxon>Basidiomycota</taxon>
        <taxon>Agaricomycotina</taxon>
        <taxon>Agaricomycetes</taxon>
        <taxon>Agaricomycetidae</taxon>
        <taxon>Boletales</taxon>
        <taxon>Paxilineae</taxon>
        <taxon>Paxillaceae</taxon>
        <taxon>Paxillus</taxon>
    </lineage>
</organism>
<feature type="compositionally biased region" description="Basic and acidic residues" evidence="1">
    <location>
        <begin position="209"/>
        <end position="241"/>
    </location>
</feature>